<dbReference type="SUPFAM" id="SSF46689">
    <property type="entry name" value="Homeodomain-like"/>
    <property type="match status" value="1"/>
</dbReference>
<feature type="domain" description="HTH tetR-type" evidence="5">
    <location>
        <begin position="9"/>
        <end position="69"/>
    </location>
</feature>
<evidence type="ECO:0000256" key="3">
    <source>
        <dbReference type="ARBA" id="ARBA00023163"/>
    </source>
</evidence>
<keyword evidence="3" id="KW-0804">Transcription</keyword>
<dbReference type="Proteomes" id="UP000238164">
    <property type="component" value="Chromosome 1"/>
</dbReference>
<dbReference type="OrthoDB" id="5112469at2"/>
<evidence type="ECO:0000259" key="5">
    <source>
        <dbReference type="PROSITE" id="PS50977"/>
    </source>
</evidence>
<dbReference type="InterPro" id="IPR050109">
    <property type="entry name" value="HTH-type_TetR-like_transc_reg"/>
</dbReference>
<dbReference type="PRINTS" id="PR00455">
    <property type="entry name" value="HTHTETR"/>
</dbReference>
<name>A0A2N9JAY6_9ACTN</name>
<proteinExistence type="predicted"/>
<dbReference type="SUPFAM" id="SSF48498">
    <property type="entry name" value="Tetracyclin repressor-like, C-terminal domain"/>
    <property type="match status" value="1"/>
</dbReference>
<dbReference type="GO" id="GO:0003700">
    <property type="term" value="F:DNA-binding transcription factor activity"/>
    <property type="evidence" value="ECO:0007669"/>
    <property type="project" value="TreeGrafter"/>
</dbReference>
<dbReference type="RefSeq" id="WP_158680771.1">
    <property type="nucleotide sequence ID" value="NZ_BAAAGO010000019.1"/>
</dbReference>
<dbReference type="PROSITE" id="PS01081">
    <property type="entry name" value="HTH_TETR_1"/>
    <property type="match status" value="1"/>
</dbReference>
<dbReference type="PROSITE" id="PS50977">
    <property type="entry name" value="HTH_TETR_2"/>
    <property type="match status" value="1"/>
</dbReference>
<accession>A0A2N9JAY6</accession>
<keyword evidence="7" id="KW-1185">Reference proteome</keyword>
<dbReference type="PANTHER" id="PTHR30055">
    <property type="entry name" value="HTH-TYPE TRANSCRIPTIONAL REGULATOR RUTR"/>
    <property type="match status" value="1"/>
</dbReference>
<dbReference type="InterPro" id="IPR009057">
    <property type="entry name" value="Homeodomain-like_sf"/>
</dbReference>
<dbReference type="InterPro" id="IPR001647">
    <property type="entry name" value="HTH_TetR"/>
</dbReference>
<keyword evidence="1" id="KW-0805">Transcription regulation</keyword>
<dbReference type="InterPro" id="IPR036271">
    <property type="entry name" value="Tet_transcr_reg_TetR-rel_C_sf"/>
</dbReference>
<feature type="DNA-binding region" description="H-T-H motif" evidence="4">
    <location>
        <begin position="32"/>
        <end position="51"/>
    </location>
</feature>
<dbReference type="AlphaFoldDB" id="A0A2N9JAY6"/>
<dbReference type="PANTHER" id="PTHR30055:SF234">
    <property type="entry name" value="HTH-TYPE TRANSCRIPTIONAL REGULATOR BETI"/>
    <property type="match status" value="1"/>
</dbReference>
<evidence type="ECO:0000313" key="6">
    <source>
        <dbReference type="EMBL" id="SPD85311.1"/>
    </source>
</evidence>
<sequence>MSPRTTDKHERRAQLVAAAAEAFARQGVAATSVADIVRDAGVAQGTFYLYFTSKDDVILAVVEGVAETMLTSLQGRLDTAEMPAKDRLRAFGRLLADLARDGELSDVTDFIHRAENRTLHDRFAEHLLPRLLPLMEQLVADGVTDGSFRVADPRAAAWFVLGGLQSVELAGTSHAALPEAIDAAIDLALAALGASDDH</sequence>
<keyword evidence="2 4" id="KW-0238">DNA-binding</keyword>
<dbReference type="Gene3D" id="1.10.10.60">
    <property type="entry name" value="Homeodomain-like"/>
    <property type="match status" value="1"/>
</dbReference>
<protein>
    <recommendedName>
        <fullName evidence="5">HTH tetR-type domain-containing protein</fullName>
    </recommendedName>
</protein>
<evidence type="ECO:0000256" key="2">
    <source>
        <dbReference type="ARBA" id="ARBA00023125"/>
    </source>
</evidence>
<gene>
    <name evidence="6" type="ORF">MPLG2_0275</name>
</gene>
<dbReference type="GO" id="GO:0000976">
    <property type="term" value="F:transcription cis-regulatory region binding"/>
    <property type="evidence" value="ECO:0007669"/>
    <property type="project" value="TreeGrafter"/>
</dbReference>
<dbReference type="Gene3D" id="1.10.357.10">
    <property type="entry name" value="Tetracycline Repressor, domain 2"/>
    <property type="match status" value="1"/>
</dbReference>
<dbReference type="EMBL" id="LT985188">
    <property type="protein sequence ID" value="SPD85311.1"/>
    <property type="molecule type" value="Genomic_DNA"/>
</dbReference>
<evidence type="ECO:0000313" key="7">
    <source>
        <dbReference type="Proteomes" id="UP000238164"/>
    </source>
</evidence>
<evidence type="ECO:0000256" key="4">
    <source>
        <dbReference type="PROSITE-ProRule" id="PRU00335"/>
    </source>
</evidence>
<evidence type="ECO:0000256" key="1">
    <source>
        <dbReference type="ARBA" id="ARBA00023015"/>
    </source>
</evidence>
<dbReference type="Pfam" id="PF00440">
    <property type="entry name" value="TetR_N"/>
    <property type="match status" value="1"/>
</dbReference>
<dbReference type="InterPro" id="IPR023772">
    <property type="entry name" value="DNA-bd_HTH_TetR-type_CS"/>
</dbReference>
<reference evidence="6 7" key="1">
    <citation type="submission" date="2018-02" db="EMBL/GenBank/DDBJ databases">
        <authorList>
            <person name="Cohen D.B."/>
            <person name="Kent A.D."/>
        </authorList>
    </citation>
    <scope>NUCLEOTIDE SEQUENCE [LARGE SCALE GENOMIC DNA]</scope>
    <source>
        <strain evidence="6">1</strain>
    </source>
</reference>
<organism evidence="6 7">
    <name type="scientific">Micropruina glycogenica</name>
    <dbReference type="NCBI Taxonomy" id="75385"/>
    <lineage>
        <taxon>Bacteria</taxon>
        <taxon>Bacillati</taxon>
        <taxon>Actinomycetota</taxon>
        <taxon>Actinomycetes</taxon>
        <taxon>Propionibacteriales</taxon>
        <taxon>Nocardioidaceae</taxon>
        <taxon>Micropruina</taxon>
    </lineage>
</organism>
<dbReference type="KEGG" id="mgg:MPLG2_0275"/>